<evidence type="ECO:0000256" key="8">
    <source>
        <dbReference type="ARBA" id="ARBA00048617"/>
    </source>
</evidence>
<evidence type="ECO:0000256" key="4">
    <source>
        <dbReference type="ARBA" id="ARBA00023239"/>
    </source>
</evidence>
<dbReference type="eggNOG" id="COG1587">
    <property type="taxonomic scope" value="Bacteria"/>
</dbReference>
<sequence>MGTTNKVLHCRHGNSAAELNQNLVSAGFEPVHLAIFEILDGSDCVSLSSSNFRQQLLKLDLAIVTSQYAVAKLLQHLSDNDLAKLQQTHIVAVGDKTAQQLKRAGFNKVHLPQVNDSDGILALPQVQQSQQAMLFKGEQGRNAIEHAFKLANRKLTTYNIYKRHWQNVTPCQLHAALSCDYFVFTSGEIALQLYQAVKKMNKSVLKQWLDVCTFVPSQRVASKLIQLGATHVINMQGANNLTIIQALQAHKQYDR</sequence>
<comment type="catalytic activity">
    <reaction evidence="8 9">
        <text>hydroxymethylbilane = uroporphyrinogen III + H2O</text>
        <dbReference type="Rhea" id="RHEA:18965"/>
        <dbReference type="ChEBI" id="CHEBI:15377"/>
        <dbReference type="ChEBI" id="CHEBI:57308"/>
        <dbReference type="ChEBI" id="CHEBI:57845"/>
        <dbReference type="EC" id="4.2.1.75"/>
    </reaction>
</comment>
<dbReference type="SUPFAM" id="SSF69618">
    <property type="entry name" value="HemD-like"/>
    <property type="match status" value="1"/>
</dbReference>
<dbReference type="GO" id="GO:0006782">
    <property type="term" value="P:protoporphyrinogen IX biosynthetic process"/>
    <property type="evidence" value="ECO:0007669"/>
    <property type="project" value="UniProtKB-UniRule"/>
</dbReference>
<comment type="caution">
    <text evidence="11">The sequence shown here is derived from an EMBL/GenBank/DDBJ whole genome shotgun (WGS) entry which is preliminary data.</text>
</comment>
<dbReference type="PANTHER" id="PTHR38042">
    <property type="entry name" value="UROPORPHYRINOGEN-III SYNTHASE, CHLOROPLASTIC"/>
    <property type="match status" value="1"/>
</dbReference>
<dbReference type="Proteomes" id="UP000019276">
    <property type="component" value="Unassembled WGS sequence"/>
</dbReference>
<keyword evidence="5 9" id="KW-0627">Porphyrin biosynthesis</keyword>
<dbReference type="UniPathway" id="UPA00251">
    <property type="reaction ID" value="UER00320"/>
</dbReference>
<organism evidence="11 12">
    <name type="scientific">Catenovulum agarivorans DS-2</name>
    <dbReference type="NCBI Taxonomy" id="1328313"/>
    <lineage>
        <taxon>Bacteria</taxon>
        <taxon>Pseudomonadati</taxon>
        <taxon>Pseudomonadota</taxon>
        <taxon>Gammaproteobacteria</taxon>
        <taxon>Alteromonadales</taxon>
        <taxon>Alteromonadaceae</taxon>
        <taxon>Catenovulum</taxon>
    </lineage>
</organism>
<comment type="similarity">
    <text evidence="2 9">Belongs to the uroporphyrinogen-III synthase family.</text>
</comment>
<dbReference type="OrthoDB" id="6382336at2"/>
<dbReference type="GO" id="GO:0004852">
    <property type="term" value="F:uroporphyrinogen-III synthase activity"/>
    <property type="evidence" value="ECO:0007669"/>
    <property type="project" value="UniProtKB-UniRule"/>
</dbReference>
<gene>
    <name evidence="11" type="ORF">DS2_08670</name>
</gene>
<dbReference type="InterPro" id="IPR003754">
    <property type="entry name" value="4pyrrol_synth_uPrphyn_synth"/>
</dbReference>
<evidence type="ECO:0000313" key="11">
    <source>
        <dbReference type="EMBL" id="EWH10334.1"/>
    </source>
</evidence>
<comment type="function">
    <text evidence="6 9">Catalyzes cyclization of the linear tetrapyrrole, hydroxymethylbilane, to the macrocyclic uroporphyrinogen III.</text>
</comment>
<dbReference type="Gene3D" id="3.40.50.10090">
    <property type="match status" value="2"/>
</dbReference>
<comment type="pathway">
    <text evidence="1 9">Porphyrin-containing compound metabolism; protoporphyrin-IX biosynthesis; coproporphyrinogen-III from 5-aminolevulinate: step 3/4.</text>
</comment>
<keyword evidence="12" id="KW-1185">Reference proteome</keyword>
<dbReference type="InterPro" id="IPR036108">
    <property type="entry name" value="4pyrrol_syn_uPrphyn_synt_sf"/>
</dbReference>
<dbReference type="InterPro" id="IPR039793">
    <property type="entry name" value="UROS/Hem4"/>
</dbReference>
<evidence type="ECO:0000256" key="5">
    <source>
        <dbReference type="ARBA" id="ARBA00023244"/>
    </source>
</evidence>
<dbReference type="STRING" id="1328313.DS2_08670"/>
<evidence type="ECO:0000256" key="7">
    <source>
        <dbReference type="ARBA" id="ARBA00040167"/>
    </source>
</evidence>
<dbReference type="RefSeq" id="WP_035014334.1">
    <property type="nucleotide sequence ID" value="NZ_ARZY01000013.1"/>
</dbReference>
<evidence type="ECO:0000256" key="6">
    <source>
        <dbReference type="ARBA" id="ARBA00037589"/>
    </source>
</evidence>
<dbReference type="GO" id="GO:0006780">
    <property type="term" value="P:uroporphyrinogen III biosynthetic process"/>
    <property type="evidence" value="ECO:0007669"/>
    <property type="project" value="UniProtKB-UniRule"/>
</dbReference>
<dbReference type="PANTHER" id="PTHR38042:SF1">
    <property type="entry name" value="UROPORPHYRINOGEN-III SYNTHASE, CHLOROPLASTIC"/>
    <property type="match status" value="1"/>
</dbReference>
<feature type="domain" description="Tetrapyrrole biosynthesis uroporphyrinogen III synthase" evidence="10">
    <location>
        <begin position="18"/>
        <end position="232"/>
    </location>
</feature>
<dbReference type="CDD" id="cd06578">
    <property type="entry name" value="HemD"/>
    <property type="match status" value="1"/>
</dbReference>
<dbReference type="EMBL" id="ARZY01000013">
    <property type="protein sequence ID" value="EWH10334.1"/>
    <property type="molecule type" value="Genomic_DNA"/>
</dbReference>
<evidence type="ECO:0000256" key="2">
    <source>
        <dbReference type="ARBA" id="ARBA00008133"/>
    </source>
</evidence>
<evidence type="ECO:0000256" key="9">
    <source>
        <dbReference type="RuleBase" id="RU366031"/>
    </source>
</evidence>
<accession>W7QBV0</accession>
<evidence type="ECO:0000256" key="3">
    <source>
        <dbReference type="ARBA" id="ARBA00013109"/>
    </source>
</evidence>
<dbReference type="EC" id="4.2.1.75" evidence="3 9"/>
<protein>
    <recommendedName>
        <fullName evidence="7 9">Uroporphyrinogen-III synthase</fullName>
        <ecNumber evidence="3 9">4.2.1.75</ecNumber>
    </recommendedName>
</protein>
<name>W7QBV0_9ALTE</name>
<evidence type="ECO:0000256" key="1">
    <source>
        <dbReference type="ARBA" id="ARBA00004772"/>
    </source>
</evidence>
<proteinExistence type="inferred from homology"/>
<reference evidence="11 12" key="1">
    <citation type="journal article" date="2014" name="Genome Announc.">
        <title>Draft Genome Sequence of the Agar-Degrading Bacterium Catenovulum sp. Strain DS-2, Isolated from Intestines of Haliotis diversicolor.</title>
        <authorList>
            <person name="Shan D."/>
            <person name="Li X."/>
            <person name="Gu Z."/>
            <person name="Wei G."/>
            <person name="Gao Z."/>
            <person name="Shao Z."/>
        </authorList>
    </citation>
    <scope>NUCLEOTIDE SEQUENCE [LARGE SCALE GENOMIC DNA]</scope>
    <source>
        <strain evidence="11 12">DS-2</strain>
    </source>
</reference>
<dbReference type="Pfam" id="PF02602">
    <property type="entry name" value="HEM4"/>
    <property type="match status" value="1"/>
</dbReference>
<keyword evidence="4 9" id="KW-0456">Lyase</keyword>
<dbReference type="AlphaFoldDB" id="W7QBV0"/>
<evidence type="ECO:0000259" key="10">
    <source>
        <dbReference type="Pfam" id="PF02602"/>
    </source>
</evidence>
<evidence type="ECO:0000313" key="12">
    <source>
        <dbReference type="Proteomes" id="UP000019276"/>
    </source>
</evidence>